<evidence type="ECO:0000313" key="2">
    <source>
        <dbReference type="Proteomes" id="UP001059597"/>
    </source>
</evidence>
<dbReference type="EMBL" id="AP026073">
    <property type="protein sequence ID" value="BDM70617.1"/>
    <property type="molecule type" value="Genomic_DNA"/>
</dbReference>
<evidence type="ECO:0000313" key="1">
    <source>
        <dbReference type="EMBL" id="BDM70617.1"/>
    </source>
</evidence>
<name>A0ABM7ZW80_STRNI</name>
<evidence type="ECO:0008006" key="3">
    <source>
        <dbReference type="Google" id="ProtNLM"/>
    </source>
</evidence>
<dbReference type="RefSeq" id="WP_261954333.1">
    <property type="nucleotide sequence ID" value="NZ_AP026073.1"/>
</dbReference>
<gene>
    <name evidence="1" type="ORF">HEK616_41040</name>
</gene>
<dbReference type="Proteomes" id="UP001059597">
    <property type="component" value="Chromosome"/>
</dbReference>
<accession>A0ABM7ZW80</accession>
<protein>
    <recommendedName>
        <fullName evidence="3">K structural protein</fullName>
    </recommendedName>
</protein>
<organism evidence="1 2">
    <name type="scientific">Streptomyces nigrescens</name>
    <dbReference type="NCBI Taxonomy" id="1920"/>
    <lineage>
        <taxon>Bacteria</taxon>
        <taxon>Bacillati</taxon>
        <taxon>Actinomycetota</taxon>
        <taxon>Actinomycetes</taxon>
        <taxon>Kitasatosporales</taxon>
        <taxon>Streptomycetaceae</taxon>
        <taxon>Streptomyces</taxon>
    </lineage>
</organism>
<reference evidence="1" key="1">
    <citation type="submission" date="2022-06" db="EMBL/GenBank/DDBJ databases">
        <title>Complete genome sequence of Streptomyces nigrescens HEK616.</title>
        <authorList>
            <person name="Asamizu S."/>
            <person name="Onaka H."/>
        </authorList>
    </citation>
    <scope>NUCLEOTIDE SEQUENCE</scope>
    <source>
        <strain evidence="1">HEK616</strain>
    </source>
</reference>
<proteinExistence type="predicted"/>
<keyword evidence="2" id="KW-1185">Reference proteome</keyword>
<sequence length="132" mass="14159">MDLSLKTVSYSQDRKDWLGSQHGTDVLRSITLDVSTFTKATHYPDGYLKSGLPVGKITASGKYGLYDDTKTDGRQTCVGFLWSGVEVIDHRGNASTSVGGSMLVHGFINTAKLPVSVDANGLADVASRIYTV</sequence>